<evidence type="ECO:0000313" key="2">
    <source>
        <dbReference type="Proteomes" id="UP000273143"/>
    </source>
</evidence>
<evidence type="ECO:0000313" key="1">
    <source>
        <dbReference type="EMBL" id="AZS51505.1"/>
    </source>
</evidence>
<accession>A0A3Q9JMB1</accession>
<keyword evidence="2" id="KW-1185">Reference proteome</keyword>
<dbReference type="AlphaFoldDB" id="A0A3Q9JMB1"/>
<dbReference type="Proteomes" id="UP000273143">
    <property type="component" value="Chromosome"/>
</dbReference>
<proteinExistence type="predicted"/>
<sequence length="74" mass="8664">MENNSDKLLGELDRIAKNGYVIVIKLDGERDKSFFYTAILSRSSDNEFFFRKDGPELEVLIKELIDFYNKKVKV</sequence>
<dbReference type="RefSeq" id="WP_127164255.1">
    <property type="nucleotide sequence ID" value="NZ_CP029822.1"/>
</dbReference>
<protein>
    <submittedName>
        <fullName evidence="1">Uncharacterized protein</fullName>
    </submittedName>
</protein>
<organism evidence="1 2">
    <name type="scientific">Entomomonas moraniae</name>
    <dbReference type="NCBI Taxonomy" id="2213226"/>
    <lineage>
        <taxon>Bacteria</taxon>
        <taxon>Pseudomonadati</taxon>
        <taxon>Pseudomonadota</taxon>
        <taxon>Gammaproteobacteria</taxon>
        <taxon>Pseudomonadales</taxon>
        <taxon>Pseudomonadaceae</taxon>
        <taxon>Entomomonas</taxon>
    </lineage>
</organism>
<dbReference type="KEGG" id="emo:DM558_12320"/>
<gene>
    <name evidence="1" type="ORF">DM558_12320</name>
</gene>
<name>A0A3Q9JMB1_9GAMM</name>
<dbReference type="EMBL" id="CP029822">
    <property type="protein sequence ID" value="AZS51505.1"/>
    <property type="molecule type" value="Genomic_DNA"/>
</dbReference>
<reference evidence="2" key="1">
    <citation type="submission" date="2018-06" db="EMBL/GenBank/DDBJ databases">
        <title>Complete genome of Pseudomonas insecticola strain QZS01.</title>
        <authorList>
            <person name="Wang J."/>
            <person name="Su Q."/>
        </authorList>
    </citation>
    <scope>NUCLEOTIDE SEQUENCE [LARGE SCALE GENOMIC DNA]</scope>
    <source>
        <strain evidence="2">QZS01</strain>
    </source>
</reference>